<dbReference type="Proteomes" id="UP000190389">
    <property type="component" value="Unassembled WGS sequence"/>
</dbReference>
<dbReference type="EMBL" id="FUXF01000002">
    <property type="protein sequence ID" value="SJZ41491.1"/>
    <property type="molecule type" value="Genomic_DNA"/>
</dbReference>
<feature type="compositionally biased region" description="Polar residues" evidence="2">
    <location>
        <begin position="1515"/>
        <end position="1524"/>
    </location>
</feature>
<dbReference type="NCBIfam" id="NF045847">
    <property type="entry name" value="MGA1079_SerProt"/>
    <property type="match status" value="1"/>
</dbReference>
<proteinExistence type="predicted"/>
<keyword evidence="3" id="KW-0732">Signal</keyword>
<feature type="compositionally biased region" description="Basic and acidic residues" evidence="2">
    <location>
        <begin position="1505"/>
        <end position="1514"/>
    </location>
</feature>
<feature type="coiled-coil region" evidence="1">
    <location>
        <begin position="288"/>
        <end position="456"/>
    </location>
</feature>
<feature type="signal peptide" evidence="3">
    <location>
        <begin position="1"/>
        <end position="24"/>
    </location>
</feature>
<feature type="coiled-coil region" evidence="1">
    <location>
        <begin position="728"/>
        <end position="755"/>
    </location>
</feature>
<dbReference type="PROSITE" id="PS51257">
    <property type="entry name" value="PROKAR_LIPOPROTEIN"/>
    <property type="match status" value="1"/>
</dbReference>
<keyword evidence="4" id="KW-0269">Exonuclease</keyword>
<keyword evidence="5" id="KW-1185">Reference proteome</keyword>
<evidence type="ECO:0000256" key="3">
    <source>
        <dbReference type="SAM" id="SignalP"/>
    </source>
</evidence>
<gene>
    <name evidence="4" type="ORF">SAMN02745154_00055</name>
</gene>
<dbReference type="STRING" id="171291.SAMN02745154_00055"/>
<protein>
    <submittedName>
        <fullName evidence="4">DNA repair exonuclease SbcCD ATPase subunit</fullName>
    </submittedName>
</protein>
<organism evidence="4 5">
    <name type="scientific">Mycoplasmopsis verecunda</name>
    <dbReference type="NCBI Taxonomy" id="171291"/>
    <lineage>
        <taxon>Bacteria</taxon>
        <taxon>Bacillati</taxon>
        <taxon>Mycoplasmatota</taxon>
        <taxon>Mycoplasmoidales</taxon>
        <taxon>Metamycoplasmataceae</taxon>
        <taxon>Mycoplasmopsis</taxon>
    </lineage>
</organism>
<dbReference type="GO" id="GO:0004527">
    <property type="term" value="F:exonuclease activity"/>
    <property type="evidence" value="ECO:0007669"/>
    <property type="project" value="UniProtKB-KW"/>
</dbReference>
<reference evidence="5" key="1">
    <citation type="submission" date="2017-02" db="EMBL/GenBank/DDBJ databases">
        <authorList>
            <person name="Varghese N."/>
            <person name="Submissions S."/>
        </authorList>
    </citation>
    <scope>NUCLEOTIDE SEQUENCE [LARGE SCALE GENOMIC DNA]</scope>
    <source>
        <strain evidence="5">ATCC 27862</strain>
    </source>
</reference>
<feature type="coiled-coil region" evidence="1">
    <location>
        <begin position="127"/>
        <end position="154"/>
    </location>
</feature>
<dbReference type="RefSeq" id="WP_078746807.1">
    <property type="nucleotide sequence ID" value="NZ_CP137850.1"/>
</dbReference>
<feature type="chain" id="PRO_5012345975" evidence="3">
    <location>
        <begin position="25"/>
        <end position="2365"/>
    </location>
</feature>
<dbReference type="OrthoDB" id="400420at2"/>
<evidence type="ECO:0000313" key="4">
    <source>
        <dbReference type="EMBL" id="SJZ41491.1"/>
    </source>
</evidence>
<accession>A0A1T4KGG2</accession>
<feature type="coiled-coil region" evidence="1">
    <location>
        <begin position="493"/>
        <end position="527"/>
    </location>
</feature>
<evidence type="ECO:0000313" key="5">
    <source>
        <dbReference type="Proteomes" id="UP000190389"/>
    </source>
</evidence>
<sequence>MKKKSLQKLAGILAISPIALISIACGNTKETNPVTPPPVVKDPIQEKKTAELKQKLLNLATKLNELKNDKYIVNNKINVNVNSIDDLIVQINELKNKETINDEQYNEVKKWSDVYEQRINNEKQKYLDSLKVRYKALLNDVKQYQNEISKQTNDELSKFILSQEQIDNETDYEVFENLIVKLNSLKQKINDEVLLIIKEKNNLIEQNKKIIDQINELIKEPYQSQDLIILRDEIIKSINNLTSLNVNSSSLDQLQIVKLSLNSQLQSAQDYKAEVEKRKQSLAIYSELEVLTKQIETLKNKLSLETNNKFNALVRRYQDDYNHKNINELIQDKESLTVLLQKAKEEAKEYDKRQLEIKKFITLNSQLLEELKALKQLNRLSDEQNNKIVQAEKDSNQAINSNDLDLLKANNKNLENLIDEIQKQLNIINDNNERYINQLISEINTYKNEVTQLINSANGNDLSNDLKSEVSSVLSTLDKHISARNKEVLLSDKNTLEQLINKINSAIEQYNEQQRQHLIQLAKIKNNIINLINQLKANDVQSVLQQEEKNKFAELESSFNQNNSNWDLNQLQNTYNELIKLHTIAQNRITKKNQEEQARRELINSKITHLSSILQEINNYDLSNINHESFQIINKYIEKSNNDIATGNLVGLQEDIAKSDEIKALIQQELNNYAEFGKQRDKLISQIDQLIAQKDSLITQNLIQENTNNKLTNTITPFLSKDITPDNISTIQSNIQNANNLLIKANKQYELLNKINTFKSEVNALLAYYEPIKQQGNSLINRYIKQIDDENSILEITQLEQIEKSFDSTVANFKNNTIKYYDSQRTNILSELIINKNQAEQYKNTLSNNYSEQISKIDQIITELENNNTNLTNDQISEKITVFANKLLGFQREIQVIKQGDSLYEDKYNKLNATLTRLQALPSTKIDGANYKTQIPYLPTEYVNLNNQQKSTGLQNLETLINTVNTTYPENIIKLKEDAQQNISVLLDERVTNRNDMYYDLNVKSISINNKNFDLYLRQKNKSNNIQINSKELKLNSNDFNDLEVKYNITRDNVSTYILKNVKFDAKTQDIINRINQSNIEDLFNFNYSYFTHFYKEDFIKNINTNLNNVFNKKFRNLEWNFDYDIEPNTYSLTDDNKITFNVIISFKGQFIKRLTLTGKQPVVFKERNILAEQTKITYKWDLTRQKEWQNNQSNGLIKLISEDVWYIAIKDSDNSSVKSFNYESESDWNYIQQTWEAPWNKNKYTYAEKVKFLTKLLNKYLNISLPEGYNKWEIINLDKDYIFKYDDRKRTATFKIKITGQKRPEYNYNLEIKTKDADEIIQNDQKWWALRDYLNNYQEILSHLIVNNPELTHTLFIASEGVKKLNEMYSLPKYKDYDIVFLNQNPSDYSVDDINGFVNIKLAAMKDGKVLSDWRAKGKEFRLNYFKPRTYRDVKPINGEWFTAEDFKTTGHNKEISDMVKGLNANNFEYRLSWGKRVFDADAIMREKSYDKINYILKLKASKSDKSKDDEKNNGFNNDQNSYGDEHLGKEGPKIEETPIIDKDTLVPRNTPTNNIDGSRLNNDFYMYFYDVRFTRQTTQYEYDETTGQYKQVPKTIEMFDPRNMSWTMIFKVGFIYKKDLNERYTSGDITLINLKNDMFKDFYPNVILNRVQKSEIRLDYQVDNFNPYANNILKSKETTLPSEFVKDYNTNKNNNPWKVSVRTPSYKRINLNPNGFYIKDVAKPDDKNGRLLIRLAYKEPVRQGINNNKEFVGDVWYVIDGFKTNNQANEVDYSDHVLLSTLKFNESMKKVYKSNGKVIRLRTNETTQKDNYWKASADKNSVHYTLKNDYFKPVLEQNNTYAKVKLHLSANIRFLDNYTYGRVFEGLTTGKEGGLDFEFNYKELKDNGKLVIKRKTDEFDSKTGKVSVAYTLIITLIDEGMHFEFKLDNPNYKIIQEKAITELYKQPYFDVPNELQNTFDPEKAFFFDYFAGRITYEYENDIANEDFGNANTTNIISYKYMSFTQENVPIVLYNQDSLTDPFKYNPNQMLSYKLHDGYKFDNEYLHDAYRNSAIGKDLVSRAFATTYGSGMMVAKVNKDPNDGRFYIFTNHHVIASDSTQNNPEDSQDGRWTYETVSGLNFENEIDKGFSYWNPPYNVEAPAKIIWSGINQTKTGSRRDETTDLHNDVILKGQHFDVTVAIIDVNKIIDKQLRYGNIYVAQWYKNWFNLKDLKLSDFLLIQSLNRNKNIQHGLFNGFPFGKQAGYIIHRMSNGYNVDGFWAQTSYIPSFYNQGNSGTGVMNDTGDYISTINSGTPLKYLVGQKGAFDNGIESANYYGINKEGQDPLSLINNHSLARNIMRLNAFAPNTYEIPWFFKEFIKSEK</sequence>
<feature type="compositionally biased region" description="Basic and acidic residues" evidence="2">
    <location>
        <begin position="1525"/>
        <end position="1535"/>
    </location>
</feature>
<name>A0A1T4KGG2_9BACT</name>
<feature type="region of interest" description="Disordered" evidence="2">
    <location>
        <begin position="1505"/>
        <end position="1535"/>
    </location>
</feature>
<evidence type="ECO:0000256" key="1">
    <source>
        <dbReference type="SAM" id="Coils"/>
    </source>
</evidence>
<feature type="coiled-coil region" evidence="1">
    <location>
        <begin position="847"/>
        <end position="874"/>
    </location>
</feature>
<keyword evidence="1" id="KW-0175">Coiled coil</keyword>
<keyword evidence="4" id="KW-0378">Hydrolase</keyword>
<keyword evidence="4" id="KW-0540">Nuclease</keyword>
<evidence type="ECO:0000256" key="2">
    <source>
        <dbReference type="SAM" id="MobiDB-lite"/>
    </source>
</evidence>